<keyword evidence="1" id="KW-0489">Methyltransferase</keyword>
<keyword evidence="3" id="KW-0949">S-adenosyl-L-methionine</keyword>
<dbReference type="InterPro" id="IPR044421">
    <property type="entry name" value="SMYD4_SET"/>
</dbReference>
<sequence length="673" mass="76252">MTVPEFDKLLKAIMEDVKVDAALSKFERLKTDNDRINFILSFPRFKHLKISEKRCEKCDKKCEKMKNSAEDTSKNHWEVLKYYNEAIKFAPSHSNYTPFLYASRSGVLYSLQFFSLALKDIARSLNYSLPIKTTINLQVMRGSCYFSMEKWCQAESTFLGVIDIIRSSSLNNVEKVKFTGEILPKLKYVKEKLHNKDKEQPKPNHDKSLRSIADFPSLYNGPNTNIPAASSALKCNWTPEKGRGLFANQDIKIGSVVIVEKPFAWTSSKEAMLDHCLHCCKYTIAPIPCPGCSSVCFCDEECREKAMNQYHIFECPILDHILESKDLSCMGLLVYRIIITANTQAITRSEMATVLHKTEANENNTSVESKLNFISESLSCDETEQSLNSIPVNFSSESYVSVYNQVTNTDRRTASDLLKRTVTACFLLRCLQSVVGDNKDEILVGSRLLTHLQSCACNAYQISEQIVPQGDIKNSKEAEIGGAVYPTVSLCNHSCSPNVVRHSKGRYCIVRAIRIIKKGEEILDNYGPHFLANTQSERQIQLQSQYFFKCHCEACSENWPTSNHLKITKSTYLCGNCSKCIGSSLTVFKKCPHCKKKLNSKGFDLVLQDLNKTYKEALTDLLQGNILQSLEIFLNYAENLERMYVFPNMPLVSCQQAISLCWSLLGNVRNMTN</sequence>
<dbReference type="AlphaFoldDB" id="A0A7R9HC92"/>
<name>A0A7R9HC92_TIMPO</name>
<evidence type="ECO:0000256" key="3">
    <source>
        <dbReference type="ARBA" id="ARBA00022691"/>
    </source>
</evidence>
<proteinExistence type="predicted"/>
<dbReference type="GO" id="GO:0032259">
    <property type="term" value="P:methylation"/>
    <property type="evidence" value="ECO:0007669"/>
    <property type="project" value="UniProtKB-KW"/>
</dbReference>
<dbReference type="PANTHER" id="PTHR46165">
    <property type="entry name" value="SET AND MYND DOMAIN-CONTAINING PROTEIN 4"/>
    <property type="match status" value="1"/>
</dbReference>
<keyword evidence="2" id="KW-0808">Transferase</keyword>
<gene>
    <name evidence="5" type="ORF">TPSB3V08_LOCUS10804</name>
</gene>
<dbReference type="InterPro" id="IPR011990">
    <property type="entry name" value="TPR-like_helical_dom_sf"/>
</dbReference>
<evidence type="ECO:0000313" key="5">
    <source>
        <dbReference type="EMBL" id="CAD7416111.1"/>
    </source>
</evidence>
<dbReference type="InterPro" id="IPR046341">
    <property type="entry name" value="SET_dom_sf"/>
</dbReference>
<dbReference type="Pfam" id="PF00856">
    <property type="entry name" value="SET"/>
    <property type="match status" value="1"/>
</dbReference>
<organism evidence="5">
    <name type="scientific">Timema poppense</name>
    <name type="common">Walking stick</name>
    <dbReference type="NCBI Taxonomy" id="170557"/>
    <lineage>
        <taxon>Eukaryota</taxon>
        <taxon>Metazoa</taxon>
        <taxon>Ecdysozoa</taxon>
        <taxon>Arthropoda</taxon>
        <taxon>Hexapoda</taxon>
        <taxon>Insecta</taxon>
        <taxon>Pterygota</taxon>
        <taxon>Neoptera</taxon>
        <taxon>Polyneoptera</taxon>
        <taxon>Phasmatodea</taxon>
        <taxon>Timematodea</taxon>
        <taxon>Timematoidea</taxon>
        <taxon>Timematidae</taxon>
        <taxon>Timema</taxon>
    </lineage>
</organism>
<feature type="domain" description="SET" evidence="4">
    <location>
        <begin position="231"/>
        <end position="527"/>
    </location>
</feature>
<dbReference type="GO" id="GO:0008276">
    <property type="term" value="F:protein methyltransferase activity"/>
    <property type="evidence" value="ECO:0007669"/>
    <property type="project" value="UniProtKB-ARBA"/>
</dbReference>
<evidence type="ECO:0000256" key="1">
    <source>
        <dbReference type="ARBA" id="ARBA00022603"/>
    </source>
</evidence>
<dbReference type="Gene3D" id="1.25.40.10">
    <property type="entry name" value="Tetratricopeptide repeat domain"/>
    <property type="match status" value="2"/>
</dbReference>
<protein>
    <recommendedName>
        <fullName evidence="4">SET domain-containing protein</fullName>
    </recommendedName>
</protein>
<dbReference type="SUPFAM" id="SSF82199">
    <property type="entry name" value="SET domain"/>
    <property type="match status" value="1"/>
</dbReference>
<dbReference type="Gene3D" id="2.170.270.10">
    <property type="entry name" value="SET domain"/>
    <property type="match status" value="1"/>
</dbReference>
<dbReference type="PANTHER" id="PTHR46165:SF6">
    <property type="entry name" value="SET AND MYND DOMAIN-CONTAINING PROTEIN 4-LIKE PROTEIN"/>
    <property type="match status" value="1"/>
</dbReference>
<dbReference type="SUPFAM" id="SSF144232">
    <property type="entry name" value="HIT/MYND zinc finger-like"/>
    <property type="match status" value="1"/>
</dbReference>
<dbReference type="SMART" id="SM00317">
    <property type="entry name" value="SET"/>
    <property type="match status" value="1"/>
</dbReference>
<dbReference type="GO" id="GO:0008757">
    <property type="term" value="F:S-adenosylmethionine-dependent methyltransferase activity"/>
    <property type="evidence" value="ECO:0007669"/>
    <property type="project" value="UniProtKB-ARBA"/>
</dbReference>
<accession>A0A7R9HC92</accession>
<dbReference type="GO" id="GO:0005634">
    <property type="term" value="C:nucleus"/>
    <property type="evidence" value="ECO:0007669"/>
    <property type="project" value="TreeGrafter"/>
</dbReference>
<dbReference type="CDD" id="cd10536">
    <property type="entry name" value="SET_SMYD4"/>
    <property type="match status" value="1"/>
</dbReference>
<evidence type="ECO:0000259" key="4">
    <source>
        <dbReference type="PROSITE" id="PS50280"/>
    </source>
</evidence>
<dbReference type="InterPro" id="IPR001214">
    <property type="entry name" value="SET_dom"/>
</dbReference>
<dbReference type="SUPFAM" id="SSF48452">
    <property type="entry name" value="TPR-like"/>
    <property type="match status" value="1"/>
</dbReference>
<dbReference type="InterPro" id="IPR052097">
    <property type="entry name" value="SET-MYND_domain_protein"/>
</dbReference>
<dbReference type="EMBL" id="OD010461">
    <property type="protein sequence ID" value="CAD7416111.1"/>
    <property type="molecule type" value="Genomic_DNA"/>
</dbReference>
<dbReference type="PROSITE" id="PS50280">
    <property type="entry name" value="SET"/>
    <property type="match status" value="1"/>
</dbReference>
<dbReference type="GO" id="GO:0042826">
    <property type="term" value="F:histone deacetylase binding"/>
    <property type="evidence" value="ECO:0007669"/>
    <property type="project" value="TreeGrafter"/>
</dbReference>
<dbReference type="GO" id="GO:0005737">
    <property type="term" value="C:cytoplasm"/>
    <property type="evidence" value="ECO:0007669"/>
    <property type="project" value="TreeGrafter"/>
</dbReference>
<evidence type="ECO:0000256" key="2">
    <source>
        <dbReference type="ARBA" id="ARBA00022679"/>
    </source>
</evidence>
<dbReference type="GO" id="GO:0008170">
    <property type="term" value="F:N-methyltransferase activity"/>
    <property type="evidence" value="ECO:0007669"/>
    <property type="project" value="UniProtKB-ARBA"/>
</dbReference>
<reference evidence="5" key="1">
    <citation type="submission" date="2020-11" db="EMBL/GenBank/DDBJ databases">
        <authorList>
            <person name="Tran Van P."/>
        </authorList>
    </citation>
    <scope>NUCLEOTIDE SEQUENCE</scope>
</reference>